<name>A0ABW6VML2_9ACTN</name>
<dbReference type="EMBL" id="JBIAZM010000002">
    <property type="protein sequence ID" value="MFF5198876.1"/>
    <property type="molecule type" value="Genomic_DNA"/>
</dbReference>
<keyword evidence="1" id="KW-0472">Membrane</keyword>
<keyword evidence="4" id="KW-1185">Reference proteome</keyword>
<feature type="transmembrane region" description="Helical" evidence="1">
    <location>
        <begin position="21"/>
        <end position="44"/>
    </location>
</feature>
<protein>
    <submittedName>
        <fullName evidence="3">TadE/TadG family type IV pilus assembly protein</fullName>
    </submittedName>
</protein>
<dbReference type="InterPro" id="IPR012495">
    <property type="entry name" value="TadE-like_dom"/>
</dbReference>
<feature type="domain" description="TadE-like" evidence="2">
    <location>
        <begin position="19"/>
        <end position="62"/>
    </location>
</feature>
<dbReference type="RefSeq" id="WP_387218082.1">
    <property type="nucleotide sequence ID" value="NZ_JBIAZM010000002.1"/>
</dbReference>
<dbReference type="Pfam" id="PF07811">
    <property type="entry name" value="TadE"/>
    <property type="match status" value="1"/>
</dbReference>
<keyword evidence="1" id="KW-0812">Transmembrane</keyword>
<gene>
    <name evidence="3" type="ORF">ACFY3B_04630</name>
</gene>
<accession>A0ABW6VML2</accession>
<evidence type="ECO:0000313" key="3">
    <source>
        <dbReference type="EMBL" id="MFF5198876.1"/>
    </source>
</evidence>
<keyword evidence="1" id="KW-1133">Transmembrane helix</keyword>
<organism evidence="3 4">
    <name type="scientific">Micromonospora parva</name>
    <dbReference type="NCBI Taxonomy" id="1464048"/>
    <lineage>
        <taxon>Bacteria</taxon>
        <taxon>Bacillati</taxon>
        <taxon>Actinomycetota</taxon>
        <taxon>Actinomycetes</taxon>
        <taxon>Micromonosporales</taxon>
        <taxon>Micromonosporaceae</taxon>
        <taxon>Micromonospora</taxon>
    </lineage>
</organism>
<evidence type="ECO:0000313" key="4">
    <source>
        <dbReference type="Proteomes" id="UP001602287"/>
    </source>
</evidence>
<dbReference type="Proteomes" id="UP001602287">
    <property type="component" value="Unassembled WGS sequence"/>
</dbReference>
<proteinExistence type="predicted"/>
<reference evidence="3 4" key="1">
    <citation type="submission" date="2024-10" db="EMBL/GenBank/DDBJ databases">
        <title>The Natural Products Discovery Center: Release of the First 8490 Sequenced Strains for Exploring Actinobacteria Biosynthetic Diversity.</title>
        <authorList>
            <person name="Kalkreuter E."/>
            <person name="Kautsar S.A."/>
            <person name="Yang D."/>
            <person name="Bader C.D."/>
            <person name="Teijaro C.N."/>
            <person name="Fluegel L."/>
            <person name="Davis C.M."/>
            <person name="Simpson J.R."/>
            <person name="Lauterbach L."/>
            <person name="Steele A.D."/>
            <person name="Gui C."/>
            <person name="Meng S."/>
            <person name="Li G."/>
            <person name="Viehrig K."/>
            <person name="Ye F."/>
            <person name="Su P."/>
            <person name="Kiefer A.F."/>
            <person name="Nichols A."/>
            <person name="Cepeda A.J."/>
            <person name="Yan W."/>
            <person name="Fan B."/>
            <person name="Jiang Y."/>
            <person name="Adhikari A."/>
            <person name="Zheng C.-J."/>
            <person name="Schuster L."/>
            <person name="Cowan T.M."/>
            <person name="Smanski M.J."/>
            <person name="Chevrette M.G."/>
            <person name="De Carvalho L.P.S."/>
            <person name="Shen B."/>
        </authorList>
    </citation>
    <scope>NUCLEOTIDE SEQUENCE [LARGE SCALE GENOMIC DNA]</scope>
    <source>
        <strain evidence="3 4">NPDC000140</strain>
    </source>
</reference>
<comment type="caution">
    <text evidence="3">The sequence shown here is derived from an EMBL/GenBank/DDBJ whole genome shotgun (WGS) entry which is preliminary data.</text>
</comment>
<evidence type="ECO:0000256" key="1">
    <source>
        <dbReference type="SAM" id="Phobius"/>
    </source>
</evidence>
<sequence>MTKRSRAALRRRCLSGDCGSVSVEVVGLVLPVMVIVAMLIVGAWRLSATRLDVHAAAASAARAASQQRTATAAQSAAEEAARADLAGRPRGCTPLTVVTGLDDFGRGGSVTVTVTCHVSTDDLIGVSAPGGADTTATARAPLDTYSEIVP</sequence>
<evidence type="ECO:0000259" key="2">
    <source>
        <dbReference type="Pfam" id="PF07811"/>
    </source>
</evidence>